<dbReference type="Pfam" id="PF23759">
    <property type="entry name" value="GBD_T9SS_assoc"/>
    <property type="match status" value="1"/>
</dbReference>
<dbReference type="Gene3D" id="2.60.120.260">
    <property type="entry name" value="Galactose-binding domain-like"/>
    <property type="match status" value="1"/>
</dbReference>
<dbReference type="InterPro" id="IPR003961">
    <property type="entry name" value="FN3_dom"/>
</dbReference>
<dbReference type="InterPro" id="IPR013783">
    <property type="entry name" value="Ig-like_fold"/>
</dbReference>
<proteinExistence type="predicted"/>
<sequence>MKKLLLACMIAFTIGASAQVGPPQASTPNTLNGYGFMQSSGTYTALSAGRTVWQSGAVLGTDAVSSAISLPSVFMYNGKSYTSIYISNNGYITFGAASLATTTTGLSTDNTTNLVEGAVAGFSANLRNANTTTSEIAYETIGSKFIVQFSDLQSNTGSAAQLLNFQIQLDTSNNTISIVYGTCASGTGTFTGQVGLKGAESSDVNNRTGSNWTTTAIGTSNTSTCTLGTAGGTTIPASGLTFTYNPGTWLSAPTTYATLPFAENFSSWVNGNSTADLPNATYWRAWPSRGDNSWRASDISTSGFTSAAGWTSTSGAATVAAPAVTPTARFHSYNTVGVSGYMDLYVDLSTGGAGNRIISFDYINTSGTDKLDVLLSTDGGITFTNLGSSLTTAASWSTKNFVTTSTSSTAIIRFLATGDNGSTDIQMDNLSITVSTLPPSCTAISSPANAATGISVIPTITWAAAAGATSYEITVGTTVGGNDVMPLTDVGNVTTVTSPTIPILAYNITYYVTVYPKNTYGGAMGCSSSSFTTLATVPCPTVASPITGAAGVSLTPNITWGAIAGATGYRISMGTTSGGTDILNNIDVGNVTTYTLGSALSTSTMYYYTVNAYSGSVNSSSCTERSFTTVCSPYMPNYTNDFSTFPGACWSRFNGGSPATGPGTGTTNYWVVDGFLNSGTTGAARTNLFSTGRNGWLISPPFDLSAGGYRVKFDYGVTTYNATTASAMGSDDVVQLVVSTNGGTTWTVLQTWNAANAPSNTANSYIFDLTAYTGNNVTFAIYCSDGTVDDAEDYEFFVDNFIVETIPTCDTPTGLSSSAVTTTSATLSWTAPTAAPSNGYDVYYGNSSTAPTASTTPSMSGVMTPSTSLTLTSASTYYAWVRSNCGGTQSAWVGPVSFTPPPANDNCAAPIALTVGTDFNSSAIIVTNVGATADGTAQSCQTSATNNIWYSVVVPASGNLKIETGSVSGSTFTDSVINVFSGSCGSLTSVACDDDSSTDGNFSLVNLTGQTPGTTLLGSVWRYSSGSGTDGQFKVAAYDTTVLAANEIKDNTKDGIKLYPNPFGEVLNISDASNVKNVLITDFSGRLVKTIANPGKELQMGELKQGTYLVTLEMKDGTKQTMKAIKK</sequence>
<dbReference type="EMBL" id="CP033912">
    <property type="protein sequence ID" value="AZA94818.1"/>
    <property type="molecule type" value="Genomic_DNA"/>
</dbReference>
<dbReference type="Pfam" id="PF00041">
    <property type="entry name" value="fn3"/>
    <property type="match status" value="1"/>
</dbReference>
<dbReference type="CDD" id="cd00063">
    <property type="entry name" value="FN3"/>
    <property type="match status" value="1"/>
</dbReference>
<keyword evidence="1 2" id="KW-0732">Signal</keyword>
<evidence type="ECO:0000313" key="7">
    <source>
        <dbReference type="Proteomes" id="UP000281741"/>
    </source>
</evidence>
<name>A0AAD0YF47_9FLAO</name>
<evidence type="ECO:0000256" key="2">
    <source>
        <dbReference type="SAM" id="SignalP"/>
    </source>
</evidence>
<dbReference type="PROSITE" id="PS50853">
    <property type="entry name" value="FN3"/>
    <property type="match status" value="1"/>
</dbReference>
<evidence type="ECO:0000259" key="3">
    <source>
        <dbReference type="PROSITE" id="PS50853"/>
    </source>
</evidence>
<keyword evidence="7" id="KW-1185">Reference proteome</keyword>
<protein>
    <submittedName>
        <fullName evidence="4">T9SS C-terminal target domain-containing protein</fullName>
    </submittedName>
</protein>
<dbReference type="Pfam" id="PF18962">
    <property type="entry name" value="Por_Secre_tail"/>
    <property type="match status" value="1"/>
</dbReference>
<dbReference type="SMART" id="SM00060">
    <property type="entry name" value="FN3"/>
    <property type="match status" value="2"/>
</dbReference>
<dbReference type="SUPFAM" id="SSF49265">
    <property type="entry name" value="Fibronectin type III"/>
    <property type="match status" value="2"/>
</dbReference>
<organism evidence="4 6">
    <name type="scientific">Chryseobacterium shandongense</name>
    <dbReference type="NCBI Taxonomy" id="1493872"/>
    <lineage>
        <taxon>Bacteria</taxon>
        <taxon>Pseudomonadati</taxon>
        <taxon>Bacteroidota</taxon>
        <taxon>Flavobacteriia</taxon>
        <taxon>Flavobacteriales</taxon>
        <taxon>Weeksellaceae</taxon>
        <taxon>Chryseobacterium group</taxon>
        <taxon>Chryseobacterium</taxon>
    </lineage>
</organism>
<dbReference type="InterPro" id="IPR036116">
    <property type="entry name" value="FN3_sf"/>
</dbReference>
<dbReference type="Gene3D" id="2.60.40.10">
    <property type="entry name" value="Immunoglobulins"/>
    <property type="match status" value="3"/>
</dbReference>
<dbReference type="Proteomes" id="UP000274073">
    <property type="component" value="Chromosome"/>
</dbReference>
<evidence type="ECO:0000313" key="4">
    <source>
        <dbReference type="EMBL" id="AZA86408.1"/>
    </source>
</evidence>
<accession>A0AAD0YF47</accession>
<dbReference type="AlphaFoldDB" id="A0AAD0YF47"/>
<feature type="chain" id="PRO_5041947581" evidence="2">
    <location>
        <begin position="19"/>
        <end position="1127"/>
    </location>
</feature>
<evidence type="ECO:0000313" key="5">
    <source>
        <dbReference type="EMBL" id="AZA94818.1"/>
    </source>
</evidence>
<gene>
    <name evidence="4" type="ORF">EG349_06210</name>
    <name evidence="5" type="ORF">EG353_04220</name>
</gene>
<feature type="signal peptide" evidence="2">
    <location>
        <begin position="1"/>
        <end position="18"/>
    </location>
</feature>
<dbReference type="InterPro" id="IPR026444">
    <property type="entry name" value="Secre_tail"/>
</dbReference>
<dbReference type="NCBIfam" id="TIGR04183">
    <property type="entry name" value="Por_Secre_tail"/>
    <property type="match status" value="1"/>
</dbReference>
<feature type="domain" description="Fibronectin type-III" evidence="3">
    <location>
        <begin position="811"/>
        <end position="903"/>
    </location>
</feature>
<dbReference type="InterPro" id="IPR056600">
    <property type="entry name" value="GBD_T9SS_assoc"/>
</dbReference>
<dbReference type="Proteomes" id="UP000281741">
    <property type="component" value="Chromosome"/>
</dbReference>
<evidence type="ECO:0000313" key="6">
    <source>
        <dbReference type="Proteomes" id="UP000274073"/>
    </source>
</evidence>
<evidence type="ECO:0000256" key="1">
    <source>
        <dbReference type="ARBA" id="ARBA00022729"/>
    </source>
</evidence>
<dbReference type="RefSeq" id="WP_123854025.1">
    <property type="nucleotide sequence ID" value="NZ_CP033912.1"/>
</dbReference>
<dbReference type="EMBL" id="CP033915">
    <property type="protein sequence ID" value="AZA86408.1"/>
    <property type="molecule type" value="Genomic_DNA"/>
</dbReference>
<reference evidence="6 7" key="1">
    <citation type="submission" date="2018-11" db="EMBL/GenBank/DDBJ databases">
        <title>Proposal to divide the Flavobacteriaceae and reorganize its genera based on Amino Acid Identity values calculated from whole genome sequences.</title>
        <authorList>
            <person name="Nicholson A.C."/>
            <person name="Gulvik C.A."/>
            <person name="Whitney A.M."/>
            <person name="Humrighouse B.W."/>
            <person name="Bell M."/>
            <person name="Holmes B."/>
            <person name="Steigerwalt A.G."/>
            <person name="Villarma A."/>
            <person name="Sheth M."/>
            <person name="Batra D."/>
            <person name="Pryor J."/>
            <person name="Bernardet J.-F."/>
            <person name="Hugo C."/>
            <person name="Kampfer P."/>
            <person name="Newman J."/>
            <person name="McQuiston J.R."/>
        </authorList>
    </citation>
    <scope>NUCLEOTIDE SEQUENCE [LARGE SCALE GENOMIC DNA]</scope>
    <source>
        <strain evidence="4 6">G0207</strain>
        <strain evidence="5 7">H5143</strain>
    </source>
</reference>